<gene>
    <name evidence="2" type="ORF">N0A02_11910</name>
</gene>
<evidence type="ECO:0000313" key="3">
    <source>
        <dbReference type="Proteomes" id="UP001469089"/>
    </source>
</evidence>
<keyword evidence="1" id="KW-0472">Membrane</keyword>
<feature type="transmembrane region" description="Helical" evidence="1">
    <location>
        <begin position="6"/>
        <end position="26"/>
    </location>
</feature>
<name>A0ABV1LLG7_9BURK</name>
<proteinExistence type="predicted"/>
<evidence type="ECO:0000313" key="2">
    <source>
        <dbReference type="EMBL" id="MEQ5840130.1"/>
    </source>
</evidence>
<keyword evidence="1" id="KW-1133">Transmembrane helix</keyword>
<sequence length="130" mass="14761">MDTVAIPAQFWFLAVTLPALIANRPIRGQGMMSKRQAMLAVEELADILSNWPGAFVERLDYLFAARAPAGVTAVESVFRVLWLRIVRMTLPRDELNMRGAFQSFIRSRLIKSGRMHSLRACLNQLELPFE</sequence>
<reference evidence="2 3" key="1">
    <citation type="journal article" date="2024" name="Chem. Sci.">
        <title>Discovery of a lagriamide polyketide by integrated genome mining, isotopic labeling, and untargeted metabolomics.</title>
        <authorList>
            <person name="Fergusson C.H."/>
            <person name="Saulog J."/>
            <person name="Paulo B.S."/>
            <person name="Wilson D.M."/>
            <person name="Liu D.Y."/>
            <person name="Morehouse N.J."/>
            <person name="Waterworth S."/>
            <person name="Barkei J."/>
            <person name="Gray C.A."/>
            <person name="Kwan J.C."/>
            <person name="Eustaquio A.S."/>
            <person name="Linington R.G."/>
        </authorList>
    </citation>
    <scope>NUCLEOTIDE SEQUENCE [LARGE SCALE GENOMIC DNA]</scope>
    <source>
        <strain evidence="2 3">RL17-338-BIF-B</strain>
    </source>
</reference>
<accession>A0ABV1LLG7</accession>
<keyword evidence="3" id="KW-1185">Reference proteome</keyword>
<protein>
    <submittedName>
        <fullName evidence="2">Uncharacterized protein</fullName>
    </submittedName>
</protein>
<dbReference type="Proteomes" id="UP001469089">
    <property type="component" value="Unassembled WGS sequence"/>
</dbReference>
<organism evidence="2 3">
    <name type="scientific">Paraburkholderia acidicola</name>
    <dbReference type="NCBI Taxonomy" id="1912599"/>
    <lineage>
        <taxon>Bacteria</taxon>
        <taxon>Pseudomonadati</taxon>
        <taxon>Pseudomonadota</taxon>
        <taxon>Betaproteobacteria</taxon>
        <taxon>Burkholderiales</taxon>
        <taxon>Burkholderiaceae</taxon>
        <taxon>Paraburkholderia</taxon>
    </lineage>
</organism>
<evidence type="ECO:0000256" key="1">
    <source>
        <dbReference type="SAM" id="Phobius"/>
    </source>
</evidence>
<comment type="caution">
    <text evidence="2">The sequence shown here is derived from an EMBL/GenBank/DDBJ whole genome shotgun (WGS) entry which is preliminary data.</text>
</comment>
<dbReference type="RefSeq" id="WP_349542389.1">
    <property type="nucleotide sequence ID" value="NZ_JAOALG010000001.1"/>
</dbReference>
<keyword evidence="1" id="KW-0812">Transmembrane</keyword>
<dbReference type="EMBL" id="JAOALG010000001">
    <property type="protein sequence ID" value="MEQ5840130.1"/>
    <property type="molecule type" value="Genomic_DNA"/>
</dbReference>